<dbReference type="SMR" id="A0A172Q0F1"/>
<evidence type="ECO:0000313" key="1">
    <source>
        <dbReference type="EMBL" id="AND75340.1"/>
    </source>
</evidence>
<gene>
    <name evidence="1" type="ORF">ME3_179</name>
</gene>
<sequence length="258" mass="29671">MLKRTIPSAKAALEQIAQLREAEKEIDSIFGHSRTAIHFKHNPSDKPIFICKNGWVLRYFHTRPSDTSDYILYKQSDLDAAQDYDRIPVIEFNCDNHTLKFNKYGGATIHKNIPQEVIDIVREFVEDPQYKTTPIETKPTSYLKMYIAVLDDVPDFIVPTLVAHSVLGAHLKFEELGVGNFKSKVTYNEWLEHSFRKCVIRVNRREFDKIIKLPMQVYLGHENKTLNGEKSCAVVHPVSSDNVPNVLKFAKLWSPVCP</sequence>
<accession>A0A172Q0F1</accession>
<proteinExistence type="predicted"/>
<reference evidence="2" key="1">
    <citation type="submission" date="2016-03" db="EMBL/GenBank/DDBJ databases">
        <title>Characterization of Acinetobacter baumannii phage vB_AbaM_ME3.</title>
        <authorList>
            <person name="Buttimer C.T.H."/>
            <person name="Elbreki M."/>
            <person name="Coffey A."/>
        </authorList>
    </citation>
    <scope>NUCLEOTIDE SEQUENCE [LARGE SCALE GENOMIC DNA]</scope>
</reference>
<keyword evidence="2" id="KW-1185">Reference proteome</keyword>
<organism evidence="1 2">
    <name type="scientific">Acinetobacter phage vB_AbaM_ME3</name>
    <dbReference type="NCBI Taxonomy" id="1837876"/>
    <lineage>
        <taxon>Viruses</taxon>
        <taxon>Duplodnaviria</taxon>
        <taxon>Heunggongvirae</taxon>
        <taxon>Uroviricota</taxon>
        <taxon>Caudoviricetes</taxon>
        <taxon>Metrivirus</taxon>
        <taxon>Metrivirus ME3</taxon>
    </lineage>
</organism>
<protein>
    <submittedName>
        <fullName evidence="1">Uncharacterized protein</fullName>
    </submittedName>
</protein>
<dbReference type="EMBL" id="KU935715">
    <property type="protein sequence ID" value="AND75340.1"/>
    <property type="molecule type" value="Genomic_DNA"/>
</dbReference>
<dbReference type="Proteomes" id="UP000225947">
    <property type="component" value="Segment"/>
</dbReference>
<name>A0A172Q0F1_9CAUD</name>
<evidence type="ECO:0000313" key="2">
    <source>
        <dbReference type="Proteomes" id="UP000225947"/>
    </source>
</evidence>
<dbReference type="OrthoDB" id="21112at10239"/>